<feature type="domain" description="HTH cro/C1-type" evidence="2">
    <location>
        <begin position="7"/>
        <end position="61"/>
    </location>
</feature>
<evidence type="ECO:0000259" key="2">
    <source>
        <dbReference type="PROSITE" id="PS50943"/>
    </source>
</evidence>
<dbReference type="Gene3D" id="1.10.260.40">
    <property type="entry name" value="lambda repressor-like DNA-binding domains"/>
    <property type="match status" value="1"/>
</dbReference>
<evidence type="ECO:0000313" key="4">
    <source>
        <dbReference type="Proteomes" id="UP001431693"/>
    </source>
</evidence>
<keyword evidence="4" id="KW-1185">Reference proteome</keyword>
<dbReference type="InterPro" id="IPR001387">
    <property type="entry name" value="Cro/C1-type_HTH"/>
</dbReference>
<protein>
    <submittedName>
        <fullName evidence="3">Zinc ribbon domain-containing protein</fullName>
    </submittedName>
</protein>
<organism evidence="3 4">
    <name type="scientific">Kribbibacterium absianum</name>
    <dbReference type="NCBI Taxonomy" id="3044210"/>
    <lineage>
        <taxon>Bacteria</taxon>
        <taxon>Bacillati</taxon>
        <taxon>Actinomycetota</taxon>
        <taxon>Coriobacteriia</taxon>
        <taxon>Coriobacteriales</taxon>
        <taxon>Kribbibacteriaceae</taxon>
        <taxon>Kribbibacterium</taxon>
    </lineage>
</organism>
<gene>
    <name evidence="3" type="ORF">QJ043_06835</name>
</gene>
<dbReference type="InterPro" id="IPR010982">
    <property type="entry name" value="Lambda_DNA-bd_dom_sf"/>
</dbReference>
<sequence>MAMKDTIAAVRREQGITQEQMARDLCVTRQAVSRWENGDTGPGIDMVKLIAVTYGVPLERFFDMPSEYFCQCCGMPIPDPSLHGTEEDGSESDEYCKFCYQNGRFTAPDMDMDDFIEATAQYYVAQSGGTFDEAVSFMATVLPHLKRWRERQS</sequence>
<dbReference type="Pfam" id="PF01381">
    <property type="entry name" value="HTH_3"/>
    <property type="match status" value="1"/>
</dbReference>
<dbReference type="CDD" id="cd00093">
    <property type="entry name" value="HTH_XRE"/>
    <property type="match status" value="1"/>
</dbReference>
<dbReference type="SUPFAM" id="SSF47413">
    <property type="entry name" value="lambda repressor-like DNA-binding domains"/>
    <property type="match status" value="1"/>
</dbReference>
<dbReference type="PANTHER" id="PTHR46558">
    <property type="entry name" value="TRACRIPTIONAL REGULATORY PROTEIN-RELATED-RELATED"/>
    <property type="match status" value="1"/>
</dbReference>
<dbReference type="Pfam" id="PF12674">
    <property type="entry name" value="Zn_ribbon_2"/>
    <property type="match status" value="1"/>
</dbReference>
<name>A0ABT6ZLX2_9ACTN</name>
<proteinExistence type="predicted"/>
<keyword evidence="1" id="KW-0238">DNA-binding</keyword>
<dbReference type="SMART" id="SM00530">
    <property type="entry name" value="HTH_XRE"/>
    <property type="match status" value="1"/>
</dbReference>
<evidence type="ECO:0000256" key="1">
    <source>
        <dbReference type="ARBA" id="ARBA00023125"/>
    </source>
</evidence>
<dbReference type="EMBL" id="JASJEX010000003">
    <property type="protein sequence ID" value="MDJ1129789.1"/>
    <property type="molecule type" value="Genomic_DNA"/>
</dbReference>
<comment type="caution">
    <text evidence="3">The sequence shown here is derived from an EMBL/GenBank/DDBJ whole genome shotgun (WGS) entry which is preliminary data.</text>
</comment>
<dbReference type="RefSeq" id="WP_283712909.1">
    <property type="nucleotide sequence ID" value="NZ_JASJEW010000002.1"/>
</dbReference>
<dbReference type="PROSITE" id="PS50943">
    <property type="entry name" value="HTH_CROC1"/>
    <property type="match status" value="1"/>
</dbReference>
<dbReference type="Proteomes" id="UP001431693">
    <property type="component" value="Unassembled WGS sequence"/>
</dbReference>
<evidence type="ECO:0000313" key="3">
    <source>
        <dbReference type="EMBL" id="MDJ1129789.1"/>
    </source>
</evidence>
<dbReference type="PANTHER" id="PTHR46558:SF4">
    <property type="entry name" value="DNA-BIDING PHAGE PROTEIN"/>
    <property type="match status" value="1"/>
</dbReference>
<reference evidence="3" key="1">
    <citation type="submission" date="2023-05" db="EMBL/GenBank/DDBJ databases">
        <title>[olsenella] sp. nov., isolated from a pig farm feces dump.</title>
        <authorList>
            <person name="Chang Y.-H."/>
        </authorList>
    </citation>
    <scope>NUCLEOTIDE SEQUENCE</scope>
    <source>
        <strain evidence="3">YH-ols2217</strain>
    </source>
</reference>
<dbReference type="InterPro" id="IPR025868">
    <property type="entry name" value="Zn_ribbon_dom_put"/>
</dbReference>
<accession>A0ABT6ZLX2</accession>